<evidence type="ECO:0000256" key="1">
    <source>
        <dbReference type="SAM" id="MobiDB-lite"/>
    </source>
</evidence>
<dbReference type="Pfam" id="PF13450">
    <property type="entry name" value="NAD_binding_8"/>
    <property type="match status" value="1"/>
</dbReference>
<keyword evidence="3" id="KW-1185">Reference proteome</keyword>
<evidence type="ECO:0000313" key="3">
    <source>
        <dbReference type="Proteomes" id="UP001165080"/>
    </source>
</evidence>
<dbReference type="Proteomes" id="UP001165080">
    <property type="component" value="Unassembled WGS sequence"/>
</dbReference>
<accession>A0A9W6BGQ3</accession>
<name>A0A9W6BGQ3_9CHLO</name>
<evidence type="ECO:0000313" key="2">
    <source>
        <dbReference type="EMBL" id="GLC51729.1"/>
    </source>
</evidence>
<gene>
    <name evidence="2" type="primary">PLEST005033</name>
    <name evidence="2" type="ORF">PLESTB_000533600</name>
</gene>
<dbReference type="InterPro" id="IPR036188">
    <property type="entry name" value="FAD/NAD-bd_sf"/>
</dbReference>
<dbReference type="PANTHER" id="PTHR16128:SF8">
    <property type="entry name" value="EXPRESSED PROTEIN"/>
    <property type="match status" value="1"/>
</dbReference>
<protein>
    <recommendedName>
        <fullName evidence="4">Amine oxidase</fullName>
    </recommendedName>
</protein>
<dbReference type="OrthoDB" id="2161133at2759"/>
<reference evidence="2 3" key="1">
    <citation type="journal article" date="2023" name="Commun. Biol.">
        <title>Reorganization of the ancestral sex-determining regions during the evolution of trioecy in Pleodorina starrii.</title>
        <authorList>
            <person name="Takahashi K."/>
            <person name="Suzuki S."/>
            <person name="Kawai-Toyooka H."/>
            <person name="Yamamoto K."/>
            <person name="Hamaji T."/>
            <person name="Ootsuki R."/>
            <person name="Yamaguchi H."/>
            <person name="Kawachi M."/>
            <person name="Higashiyama T."/>
            <person name="Nozaki H."/>
        </authorList>
    </citation>
    <scope>NUCLEOTIDE SEQUENCE [LARGE SCALE GENOMIC DNA]</scope>
    <source>
        <strain evidence="2 3">NIES-4479</strain>
    </source>
</reference>
<dbReference type="EMBL" id="BRXU01000004">
    <property type="protein sequence ID" value="GLC51729.1"/>
    <property type="molecule type" value="Genomic_DNA"/>
</dbReference>
<sequence length="460" mass="47386">MLCVRSVSRVCRQTRGTHAAAPVAPTALSLRQRVRTAASGTALVVGGGFAGLAAADVLVTAGMDVVLLEQGRGLGGRMCSRTVTLGSHGERVTFDHGCQYLTARNPLFDAALADLQQRGALAQWSGGLPVGAASLAEDGTVDMSTFAADTSKALWVGNPTNSAVGRALAARAGPRLSAITATRVEQLSWHPHRRAWTCRARRAGSSSGGSSSADAAIAELESTSFDCVVTAMSSVSTARLLGASSSTSTSGGEAGGGSDPLAPQVVEAAEGVRSNVCWAVMVALNRKIDVPFDGALLSRPGPGPDGGPQYGPIAWLARDSSKPGRPAVAGGAGEAWVLHGGPDWSNARRDVAPADVAAELLRDFAHLVQTPLSSADVVHLEAHRWNNAYPLNPRPPQAVQPQLQPQPAEGGSAAAAVPLGGHFMLRPEMRLAACGDWCKGPRAADAYLTGWEAATALLRL</sequence>
<dbReference type="Gene3D" id="3.90.660.10">
    <property type="match status" value="1"/>
</dbReference>
<organism evidence="2 3">
    <name type="scientific">Pleodorina starrii</name>
    <dbReference type="NCBI Taxonomy" id="330485"/>
    <lineage>
        <taxon>Eukaryota</taxon>
        <taxon>Viridiplantae</taxon>
        <taxon>Chlorophyta</taxon>
        <taxon>core chlorophytes</taxon>
        <taxon>Chlorophyceae</taxon>
        <taxon>CS clade</taxon>
        <taxon>Chlamydomonadales</taxon>
        <taxon>Volvocaceae</taxon>
        <taxon>Pleodorina</taxon>
    </lineage>
</organism>
<comment type="caution">
    <text evidence="2">The sequence shown here is derived from an EMBL/GenBank/DDBJ whole genome shotgun (WGS) entry which is preliminary data.</text>
</comment>
<proteinExistence type="predicted"/>
<feature type="region of interest" description="Disordered" evidence="1">
    <location>
        <begin position="394"/>
        <end position="413"/>
    </location>
</feature>
<dbReference type="SUPFAM" id="SSF51905">
    <property type="entry name" value="FAD/NAD(P)-binding domain"/>
    <property type="match status" value="1"/>
</dbReference>
<evidence type="ECO:0008006" key="4">
    <source>
        <dbReference type="Google" id="ProtNLM"/>
    </source>
</evidence>
<dbReference type="PANTHER" id="PTHR16128">
    <property type="entry name" value="FAD/NAD(P)-BINDING OXIDOREDUCTASE FAMILY PROTEIN"/>
    <property type="match status" value="1"/>
</dbReference>
<dbReference type="Gene3D" id="3.50.50.60">
    <property type="entry name" value="FAD/NAD(P)-binding domain"/>
    <property type="match status" value="1"/>
</dbReference>
<dbReference type="AlphaFoldDB" id="A0A9W6BGQ3"/>